<sequence length="369" mass="39437">MLYTGGTTGMPKAVLWRQHDIYMNAMGGRPPFGGETVTSIEDIVERSRLPGPGSMTCAPLMHGAAQWASFISLCGGRPFVMAATTTHFDPAEALALASRERVMSMSFVGDAFGRPLLDALESGDYDLSGLLLLITGGAALSAPLKQRFLDLLPHLTILDAGGASESGAQMMQACSRAQSASGRFAPNPGAVVVSEDLTRILTPGDDEIGWLAQQGLIPLGYLGDPEKTARTFPMIDGIRHSVPGDRARWFADGEIELLGRDSVTINSGGEKIFAEEVEAAIAEHPAVYDVVVTSRPSARWGNEVVAIVALADGEKASEKQMADSIIAEAARHVARYKLPKAVVFRDRLQRSPSGKADYRWAKDQAAQDV</sequence>
<dbReference type="EMBL" id="AP022587">
    <property type="protein sequence ID" value="BBY21274.1"/>
    <property type="molecule type" value="Genomic_DNA"/>
</dbReference>
<dbReference type="KEGG" id="msto:MSTO_14790"/>
<organism evidence="3 4">
    <name type="scientific">Mycobacterium stomatepiae</name>
    <dbReference type="NCBI Taxonomy" id="470076"/>
    <lineage>
        <taxon>Bacteria</taxon>
        <taxon>Bacillati</taxon>
        <taxon>Actinomycetota</taxon>
        <taxon>Actinomycetes</taxon>
        <taxon>Mycobacteriales</taxon>
        <taxon>Mycobacteriaceae</taxon>
        <taxon>Mycobacterium</taxon>
        <taxon>Mycobacterium simiae complex</taxon>
    </lineage>
</organism>
<dbReference type="SUPFAM" id="SSF56801">
    <property type="entry name" value="Acetyl-CoA synthetase-like"/>
    <property type="match status" value="1"/>
</dbReference>
<dbReference type="InterPro" id="IPR025110">
    <property type="entry name" value="AMP-bd_C"/>
</dbReference>
<dbReference type="Pfam" id="PF13193">
    <property type="entry name" value="AMP-binding_C"/>
    <property type="match status" value="1"/>
</dbReference>
<protein>
    <recommendedName>
        <fullName evidence="5">Acyl-CoA synthetase</fullName>
    </recommendedName>
</protein>
<name>A0A7I7Q4K1_9MYCO</name>
<dbReference type="AlphaFoldDB" id="A0A7I7Q4K1"/>
<dbReference type="Gene3D" id="3.30.300.30">
    <property type="match status" value="1"/>
</dbReference>
<evidence type="ECO:0008006" key="5">
    <source>
        <dbReference type="Google" id="ProtNLM"/>
    </source>
</evidence>
<dbReference type="PANTHER" id="PTHR43767">
    <property type="entry name" value="LONG-CHAIN-FATTY-ACID--COA LIGASE"/>
    <property type="match status" value="1"/>
</dbReference>
<dbReference type="InterPro" id="IPR042099">
    <property type="entry name" value="ANL_N_sf"/>
</dbReference>
<dbReference type="InterPro" id="IPR020845">
    <property type="entry name" value="AMP-binding_CS"/>
</dbReference>
<feature type="domain" description="AMP-dependent synthetase/ligase" evidence="1">
    <location>
        <begin position="1"/>
        <end position="204"/>
    </location>
</feature>
<dbReference type="GO" id="GO:0016878">
    <property type="term" value="F:acid-thiol ligase activity"/>
    <property type="evidence" value="ECO:0007669"/>
    <property type="project" value="UniProtKB-ARBA"/>
</dbReference>
<dbReference type="InterPro" id="IPR000873">
    <property type="entry name" value="AMP-dep_synth/lig_dom"/>
</dbReference>
<evidence type="ECO:0000259" key="1">
    <source>
        <dbReference type="Pfam" id="PF00501"/>
    </source>
</evidence>
<dbReference type="Proteomes" id="UP000467130">
    <property type="component" value="Chromosome"/>
</dbReference>
<dbReference type="Pfam" id="PF00501">
    <property type="entry name" value="AMP-binding"/>
    <property type="match status" value="1"/>
</dbReference>
<proteinExistence type="predicted"/>
<dbReference type="PROSITE" id="PS00455">
    <property type="entry name" value="AMP_BINDING"/>
    <property type="match status" value="1"/>
</dbReference>
<dbReference type="PANTHER" id="PTHR43767:SF1">
    <property type="entry name" value="NONRIBOSOMAL PEPTIDE SYNTHASE PES1 (EUROFUNG)-RELATED"/>
    <property type="match status" value="1"/>
</dbReference>
<keyword evidence="4" id="KW-1185">Reference proteome</keyword>
<reference evidence="3 4" key="1">
    <citation type="journal article" date="2019" name="Emerg. Microbes Infect.">
        <title>Comprehensive subspecies identification of 175 nontuberculous mycobacteria species based on 7547 genomic profiles.</title>
        <authorList>
            <person name="Matsumoto Y."/>
            <person name="Kinjo T."/>
            <person name="Motooka D."/>
            <person name="Nabeya D."/>
            <person name="Jung N."/>
            <person name="Uechi K."/>
            <person name="Horii T."/>
            <person name="Iida T."/>
            <person name="Fujita J."/>
            <person name="Nakamura S."/>
        </authorList>
    </citation>
    <scope>NUCLEOTIDE SEQUENCE [LARGE SCALE GENOMIC DNA]</scope>
    <source>
        <strain evidence="3 4">JCM 17783</strain>
    </source>
</reference>
<gene>
    <name evidence="3" type="ORF">MSTO_14790</name>
</gene>
<dbReference type="Gene3D" id="3.40.50.12780">
    <property type="entry name" value="N-terminal domain of ligase-like"/>
    <property type="match status" value="1"/>
</dbReference>
<evidence type="ECO:0000313" key="4">
    <source>
        <dbReference type="Proteomes" id="UP000467130"/>
    </source>
</evidence>
<dbReference type="InterPro" id="IPR050237">
    <property type="entry name" value="ATP-dep_AMP-bd_enzyme"/>
</dbReference>
<feature type="domain" description="AMP-binding enzyme C-terminal" evidence="2">
    <location>
        <begin position="276"/>
        <end position="355"/>
    </location>
</feature>
<accession>A0A7I7Q4K1</accession>
<dbReference type="InterPro" id="IPR045851">
    <property type="entry name" value="AMP-bd_C_sf"/>
</dbReference>
<evidence type="ECO:0000313" key="3">
    <source>
        <dbReference type="EMBL" id="BBY21274.1"/>
    </source>
</evidence>
<evidence type="ECO:0000259" key="2">
    <source>
        <dbReference type="Pfam" id="PF13193"/>
    </source>
</evidence>